<dbReference type="RefSeq" id="WP_156040485.1">
    <property type="nucleotide sequence ID" value="NZ_ASRX01000005.1"/>
</dbReference>
<reference evidence="2 3" key="1">
    <citation type="submission" date="2013-05" db="EMBL/GenBank/DDBJ databases">
        <title>Genome assembly of Chondromyces apiculatus DSM 436.</title>
        <authorList>
            <person name="Sharma G."/>
            <person name="Khatri I."/>
            <person name="Kaur C."/>
            <person name="Mayilraj S."/>
            <person name="Subramanian S."/>
        </authorList>
    </citation>
    <scope>NUCLEOTIDE SEQUENCE [LARGE SCALE GENOMIC DNA]</scope>
    <source>
        <strain evidence="2 3">DSM 436</strain>
    </source>
</reference>
<dbReference type="EMBL" id="ASRX01000005">
    <property type="protein sequence ID" value="EYF08281.1"/>
    <property type="molecule type" value="Genomic_DNA"/>
</dbReference>
<evidence type="ECO:0000313" key="3">
    <source>
        <dbReference type="Proteomes" id="UP000019678"/>
    </source>
</evidence>
<feature type="compositionally biased region" description="Basic and acidic residues" evidence="1">
    <location>
        <begin position="63"/>
        <end position="76"/>
    </location>
</feature>
<name>A0A017TI32_9BACT</name>
<feature type="region of interest" description="Disordered" evidence="1">
    <location>
        <begin position="1"/>
        <end position="76"/>
    </location>
</feature>
<dbReference type="Proteomes" id="UP000019678">
    <property type="component" value="Unassembled WGS sequence"/>
</dbReference>
<accession>A0A017TI32</accession>
<evidence type="ECO:0000313" key="2">
    <source>
        <dbReference type="EMBL" id="EYF08281.1"/>
    </source>
</evidence>
<proteinExistence type="predicted"/>
<evidence type="ECO:0000256" key="1">
    <source>
        <dbReference type="SAM" id="MobiDB-lite"/>
    </source>
</evidence>
<keyword evidence="3" id="KW-1185">Reference proteome</keyword>
<protein>
    <submittedName>
        <fullName evidence="2">Uncharacterized protein</fullName>
    </submittedName>
</protein>
<feature type="compositionally biased region" description="Pro residues" evidence="1">
    <location>
        <begin position="1"/>
        <end position="20"/>
    </location>
</feature>
<organism evidence="2 3">
    <name type="scientific">Chondromyces apiculatus DSM 436</name>
    <dbReference type="NCBI Taxonomy" id="1192034"/>
    <lineage>
        <taxon>Bacteria</taxon>
        <taxon>Pseudomonadati</taxon>
        <taxon>Myxococcota</taxon>
        <taxon>Polyangia</taxon>
        <taxon>Polyangiales</taxon>
        <taxon>Polyangiaceae</taxon>
        <taxon>Chondromyces</taxon>
    </lineage>
</organism>
<sequence length="76" mass="8130">MSRAAAPPPALVPLKLPEPPKGAQAPAARALPNGRGWLRVVGEKKVPEAPKEAGVKRGPRPPGEVRKPKQLRLFDE</sequence>
<feature type="compositionally biased region" description="Basic and acidic residues" evidence="1">
    <location>
        <begin position="41"/>
        <end position="55"/>
    </location>
</feature>
<comment type="caution">
    <text evidence="2">The sequence shown here is derived from an EMBL/GenBank/DDBJ whole genome shotgun (WGS) entry which is preliminary data.</text>
</comment>
<dbReference type="AlphaFoldDB" id="A0A017TI32"/>
<gene>
    <name evidence="2" type="ORF">CAP_6042</name>
</gene>